<evidence type="ECO:0000256" key="5">
    <source>
        <dbReference type="ARBA" id="ARBA00023315"/>
    </source>
</evidence>
<dbReference type="PANTHER" id="PTHR43480:SF1">
    <property type="entry name" value="ACYL-[ACYL-CARRIER-PROTEIN]--UDP-N-ACETYLGLUCOSAMINE O-ACYLTRANSFERASE, MITOCHONDRIAL-RELATED"/>
    <property type="match status" value="1"/>
</dbReference>
<evidence type="ECO:0000256" key="4">
    <source>
        <dbReference type="ARBA" id="ARBA00023098"/>
    </source>
</evidence>
<dbReference type="SUPFAM" id="SSF51161">
    <property type="entry name" value="Trimeric LpxA-like enzymes"/>
    <property type="match status" value="1"/>
</dbReference>
<dbReference type="InterPro" id="IPR029098">
    <property type="entry name" value="Acetyltransf_C"/>
</dbReference>
<dbReference type="CDD" id="cd03351">
    <property type="entry name" value="LbH_UDP-GlcNAc_AT"/>
    <property type="match status" value="1"/>
</dbReference>
<evidence type="ECO:0000256" key="3">
    <source>
        <dbReference type="ARBA" id="ARBA00022679"/>
    </source>
</evidence>
<dbReference type="InterPro" id="IPR011004">
    <property type="entry name" value="Trimer_LpxA-like_sf"/>
</dbReference>
<dbReference type="GO" id="GO:0016020">
    <property type="term" value="C:membrane"/>
    <property type="evidence" value="ECO:0007669"/>
    <property type="project" value="GOC"/>
</dbReference>
<dbReference type="GO" id="GO:0008780">
    <property type="term" value="F:acyl-[acyl-carrier-protein]-UDP-N-acetylglucosamine O-acyltransferase activity"/>
    <property type="evidence" value="ECO:0007669"/>
    <property type="project" value="InterPro"/>
</dbReference>
<dbReference type="InterPro" id="IPR037157">
    <property type="entry name" value="Acetyltransf_C_sf"/>
</dbReference>
<dbReference type="InterPro" id="IPR001451">
    <property type="entry name" value="Hexapep"/>
</dbReference>
<keyword evidence="1" id="KW-0444">Lipid biosynthesis</keyword>
<evidence type="ECO:0000259" key="6">
    <source>
        <dbReference type="Pfam" id="PF13720"/>
    </source>
</evidence>
<evidence type="ECO:0000256" key="2">
    <source>
        <dbReference type="ARBA" id="ARBA00022556"/>
    </source>
</evidence>
<protein>
    <submittedName>
        <fullName evidence="7">Acyl-[acyl-carrier-protein]--UDP-N-acetylglucosamine O-acyltransferase</fullName>
    </submittedName>
</protein>
<keyword evidence="5 7" id="KW-0012">Acyltransferase</keyword>
<dbReference type="Pfam" id="PF00132">
    <property type="entry name" value="Hexapep"/>
    <property type="match status" value="1"/>
</dbReference>
<dbReference type="Gene3D" id="1.20.1180.10">
    <property type="entry name" value="Udp N-acetylglucosamine O-acyltransferase, C-terminal domain"/>
    <property type="match status" value="1"/>
</dbReference>
<dbReference type="NCBIfam" id="TIGR01852">
    <property type="entry name" value="lipid_A_lpxA"/>
    <property type="match status" value="1"/>
</dbReference>
<sequence>MKIHPTAIVHKNAKLADDVEVGPYSIIEENASIDSGTIVGNHCFIGSFTTIGKNNRIFTGAVVGSISQDLKFKGDESFLQIGDENLIREYVTMNRSSEKGKKTVVGNNNLFMAYAHIGHDSVIGNGTIIANCGTLGGYVTIENKAIMGGLSGAHQFTKIGRLAIIGGCSKVVQDIPPYCMADGHPAAVRGINLVGLRRAEFPSAKIEAIRKAIKLLFFSKLTIKSAVEKIISDIPPSLEINNIIDFIKSSKRGLSK</sequence>
<dbReference type="PANTHER" id="PTHR43480">
    <property type="entry name" value="ACYL-[ACYL-CARRIER-PROTEIN]--UDP-N-ACETYLGLUCOSAMINE O-ACYLTRANSFERASE"/>
    <property type="match status" value="1"/>
</dbReference>
<accession>A0A2J0L4N8</accession>
<reference evidence="7 8" key="1">
    <citation type="submission" date="2017-09" db="EMBL/GenBank/DDBJ databases">
        <title>Depth-based differentiation of microbial function through sediment-hosted aquifers and enrichment of novel symbionts in the deep terrestrial subsurface.</title>
        <authorList>
            <person name="Probst A.J."/>
            <person name="Ladd B."/>
            <person name="Jarett J.K."/>
            <person name="Geller-Mcgrath D.E."/>
            <person name="Sieber C.M."/>
            <person name="Emerson J.B."/>
            <person name="Anantharaman K."/>
            <person name="Thomas B.C."/>
            <person name="Malmstrom R."/>
            <person name="Stieglmeier M."/>
            <person name="Klingl A."/>
            <person name="Woyke T."/>
            <person name="Ryan C.M."/>
            <person name="Banfield J.F."/>
        </authorList>
    </citation>
    <scope>NUCLEOTIDE SEQUENCE [LARGE SCALE GENOMIC DNA]</scope>
    <source>
        <strain evidence="7">CG07_land_8_20_14_0_80_42_15</strain>
    </source>
</reference>
<gene>
    <name evidence="7" type="ORF">COS99_01350</name>
</gene>
<dbReference type="AlphaFoldDB" id="A0A2J0L4N8"/>
<feature type="domain" description="UDP N-acetylglucosamine O-acyltransferase C-terminal" evidence="6">
    <location>
        <begin position="174"/>
        <end position="254"/>
    </location>
</feature>
<dbReference type="NCBIfam" id="NF003657">
    <property type="entry name" value="PRK05289.1"/>
    <property type="match status" value="1"/>
</dbReference>
<dbReference type="Gene3D" id="2.160.10.10">
    <property type="entry name" value="Hexapeptide repeat proteins"/>
    <property type="match status" value="1"/>
</dbReference>
<evidence type="ECO:0000313" key="8">
    <source>
        <dbReference type="Proteomes" id="UP000230052"/>
    </source>
</evidence>
<evidence type="ECO:0000313" key="7">
    <source>
        <dbReference type="EMBL" id="PIU42276.1"/>
    </source>
</evidence>
<dbReference type="Proteomes" id="UP000230052">
    <property type="component" value="Unassembled WGS sequence"/>
</dbReference>
<keyword evidence="2" id="KW-0441">Lipid A biosynthesis</keyword>
<dbReference type="InterPro" id="IPR010137">
    <property type="entry name" value="Lipid_A_LpxA"/>
</dbReference>
<dbReference type="Pfam" id="PF13720">
    <property type="entry name" value="Acetyltransf_11"/>
    <property type="match status" value="1"/>
</dbReference>
<dbReference type="PIRSF" id="PIRSF000456">
    <property type="entry name" value="UDP-GlcNAc_acltr"/>
    <property type="match status" value="1"/>
</dbReference>
<dbReference type="EMBL" id="PEWV01000013">
    <property type="protein sequence ID" value="PIU42276.1"/>
    <property type="molecule type" value="Genomic_DNA"/>
</dbReference>
<proteinExistence type="predicted"/>
<organism evidence="7 8">
    <name type="scientific">Candidatus Aquitaenariimonas noxiae</name>
    <dbReference type="NCBI Taxonomy" id="1974741"/>
    <lineage>
        <taxon>Bacteria</taxon>
        <taxon>Pseudomonadati</taxon>
        <taxon>Candidatus Omnitrophota</taxon>
        <taxon>Candidatus Aquitaenariimonas</taxon>
    </lineage>
</organism>
<dbReference type="GO" id="GO:0009245">
    <property type="term" value="P:lipid A biosynthetic process"/>
    <property type="evidence" value="ECO:0007669"/>
    <property type="project" value="UniProtKB-KW"/>
</dbReference>
<keyword evidence="3 7" id="KW-0808">Transferase</keyword>
<keyword evidence="4" id="KW-0443">Lipid metabolism</keyword>
<evidence type="ECO:0000256" key="1">
    <source>
        <dbReference type="ARBA" id="ARBA00022516"/>
    </source>
</evidence>
<comment type="caution">
    <text evidence="7">The sequence shown here is derived from an EMBL/GenBank/DDBJ whole genome shotgun (WGS) entry which is preliminary data.</text>
</comment>
<name>A0A2J0L4N8_9BACT</name>